<reference evidence="2 3" key="1">
    <citation type="submission" date="2020-08" db="EMBL/GenBank/DDBJ databases">
        <authorList>
            <person name="Koutsovoulos G."/>
            <person name="Danchin GJ E."/>
        </authorList>
    </citation>
    <scope>NUCLEOTIDE SEQUENCE [LARGE SCALE GENOMIC DNA]</scope>
</reference>
<organism evidence="2 3">
    <name type="scientific">Meloidogyne enterolobii</name>
    <name type="common">Root-knot nematode worm</name>
    <name type="synonym">Meloidogyne mayaguensis</name>
    <dbReference type="NCBI Taxonomy" id="390850"/>
    <lineage>
        <taxon>Eukaryota</taxon>
        <taxon>Metazoa</taxon>
        <taxon>Ecdysozoa</taxon>
        <taxon>Nematoda</taxon>
        <taxon>Chromadorea</taxon>
        <taxon>Rhabditida</taxon>
        <taxon>Tylenchina</taxon>
        <taxon>Tylenchomorpha</taxon>
        <taxon>Tylenchoidea</taxon>
        <taxon>Meloidogynidae</taxon>
        <taxon>Meloidogyninae</taxon>
        <taxon>Meloidogyne</taxon>
    </lineage>
</organism>
<comment type="caution">
    <text evidence="2">The sequence shown here is derived from an EMBL/GenBank/DDBJ whole genome shotgun (WGS) entry which is preliminary data.</text>
</comment>
<gene>
    <name evidence="2" type="ORF">MENT_LOCUS10744</name>
</gene>
<evidence type="ECO:0000313" key="3">
    <source>
        <dbReference type="Proteomes" id="UP000580250"/>
    </source>
</evidence>
<dbReference type="OrthoDB" id="5900791at2759"/>
<evidence type="ECO:0000313" key="2">
    <source>
        <dbReference type="EMBL" id="CAD2152388.1"/>
    </source>
</evidence>
<dbReference type="EMBL" id="CAJEWN010000050">
    <property type="protein sequence ID" value="CAD2152388.1"/>
    <property type="molecule type" value="Genomic_DNA"/>
</dbReference>
<dbReference type="Proteomes" id="UP000580250">
    <property type="component" value="Unassembled WGS sequence"/>
</dbReference>
<name>A0A6V7UB95_MELEN</name>
<proteinExistence type="predicted"/>
<evidence type="ECO:0000256" key="1">
    <source>
        <dbReference type="SAM" id="SignalP"/>
    </source>
</evidence>
<dbReference type="AlphaFoldDB" id="A0A6V7UB95"/>
<feature type="signal peptide" evidence="1">
    <location>
        <begin position="1"/>
        <end position="18"/>
    </location>
</feature>
<protein>
    <submittedName>
        <fullName evidence="2">Uncharacterized protein</fullName>
    </submittedName>
</protein>
<feature type="chain" id="PRO_5028136591" evidence="1">
    <location>
        <begin position="19"/>
        <end position="149"/>
    </location>
</feature>
<sequence>MLLTTIVLFSYLITFCHSSTVEECNELFTKNEGYNTSDCKCYIDLQTCKHSLISSQTCPSDVASTKLFKNSSDCEMMYSECSTAEENSCKAGMCECFKSMIDCFYQRKCTPVSASSTNKKYRSIGIIAGFNGVNKGNFGENPTELKKED</sequence>
<keyword evidence="1" id="KW-0732">Signal</keyword>
<accession>A0A6V7UB95</accession>